<evidence type="ECO:0000256" key="2">
    <source>
        <dbReference type="ARBA" id="ARBA00010210"/>
    </source>
</evidence>
<dbReference type="KEGG" id="cvn:111114903"/>
<feature type="domain" description="Zinc finger PHD-type" evidence="10">
    <location>
        <begin position="458"/>
        <end position="506"/>
    </location>
</feature>
<dbReference type="OrthoDB" id="6123456at2759"/>
<name>A0A8B8C0Q9_CRAVI</name>
<feature type="binding site" evidence="8">
    <location>
        <position position="474"/>
    </location>
    <ligand>
        <name>Zn(2+)</name>
        <dbReference type="ChEBI" id="CHEBI:29105"/>
        <label>2</label>
    </ligand>
</feature>
<keyword evidence="4" id="KW-0863">Zinc-finger</keyword>
<feature type="site" description="Histone H3K4me3 binding" evidence="7">
    <location>
        <position position="483"/>
    </location>
</feature>
<protein>
    <submittedName>
        <fullName evidence="12">Uncharacterized protein LOC111114903</fullName>
    </submittedName>
</protein>
<organism evidence="11 12">
    <name type="scientific">Crassostrea virginica</name>
    <name type="common">Eastern oyster</name>
    <dbReference type="NCBI Taxonomy" id="6565"/>
    <lineage>
        <taxon>Eukaryota</taxon>
        <taxon>Metazoa</taxon>
        <taxon>Spiralia</taxon>
        <taxon>Lophotrochozoa</taxon>
        <taxon>Mollusca</taxon>
        <taxon>Bivalvia</taxon>
        <taxon>Autobranchia</taxon>
        <taxon>Pteriomorphia</taxon>
        <taxon>Ostreida</taxon>
        <taxon>Ostreoidea</taxon>
        <taxon>Ostreidae</taxon>
        <taxon>Crassostrea</taxon>
    </lineage>
</organism>
<keyword evidence="11" id="KW-1185">Reference proteome</keyword>
<feature type="domain" description="Zinc finger PHD-type" evidence="10">
    <location>
        <begin position="400"/>
        <end position="450"/>
    </location>
</feature>
<evidence type="ECO:0000256" key="7">
    <source>
        <dbReference type="PIRSR" id="PIRSR628651-50"/>
    </source>
</evidence>
<evidence type="ECO:0000256" key="8">
    <source>
        <dbReference type="PIRSR" id="PIRSR628651-51"/>
    </source>
</evidence>
<feature type="site" description="Histone H3K4me3 binding" evidence="7">
    <location>
        <position position="471"/>
    </location>
</feature>
<dbReference type="InterPro" id="IPR001965">
    <property type="entry name" value="Znf_PHD"/>
</dbReference>
<evidence type="ECO:0000256" key="4">
    <source>
        <dbReference type="ARBA" id="ARBA00022771"/>
    </source>
</evidence>
<dbReference type="SMART" id="SM00249">
    <property type="entry name" value="PHD"/>
    <property type="match status" value="2"/>
</dbReference>
<evidence type="ECO:0000256" key="5">
    <source>
        <dbReference type="ARBA" id="ARBA00022833"/>
    </source>
</evidence>
<feature type="binding site" evidence="8">
    <location>
        <position position="505"/>
    </location>
    <ligand>
        <name>Zn(2+)</name>
        <dbReference type="ChEBI" id="CHEBI:29105"/>
        <label>2</label>
    </ligand>
</feature>
<feature type="region of interest" description="Disordered" evidence="9">
    <location>
        <begin position="1"/>
        <end position="57"/>
    </location>
</feature>
<feature type="compositionally biased region" description="Basic and acidic residues" evidence="9">
    <location>
        <begin position="1"/>
        <end position="10"/>
    </location>
</feature>
<feature type="binding site" evidence="8">
    <location>
        <position position="459"/>
    </location>
    <ligand>
        <name>Zn(2+)</name>
        <dbReference type="ChEBI" id="CHEBI:29105"/>
        <label>1</label>
    </ligand>
</feature>
<evidence type="ECO:0000256" key="1">
    <source>
        <dbReference type="ARBA" id="ARBA00004123"/>
    </source>
</evidence>
<dbReference type="Proteomes" id="UP000694844">
    <property type="component" value="Chromosome 9"/>
</dbReference>
<evidence type="ECO:0000259" key="10">
    <source>
        <dbReference type="SMART" id="SM00249"/>
    </source>
</evidence>
<dbReference type="Pfam" id="PF20231">
    <property type="entry name" value="DUF6589"/>
    <property type="match status" value="1"/>
</dbReference>
<dbReference type="InterPro" id="IPR046496">
    <property type="entry name" value="DUF6589"/>
</dbReference>
<feature type="compositionally biased region" description="Polar residues" evidence="9">
    <location>
        <begin position="44"/>
        <end position="57"/>
    </location>
</feature>
<evidence type="ECO:0000256" key="9">
    <source>
        <dbReference type="SAM" id="MobiDB-lite"/>
    </source>
</evidence>
<dbReference type="GO" id="GO:0005634">
    <property type="term" value="C:nucleus"/>
    <property type="evidence" value="ECO:0007669"/>
    <property type="project" value="UniProtKB-SubCell"/>
</dbReference>
<evidence type="ECO:0000256" key="3">
    <source>
        <dbReference type="ARBA" id="ARBA00022723"/>
    </source>
</evidence>
<feature type="binding site" evidence="8">
    <location>
        <position position="461"/>
    </location>
    <ligand>
        <name>Zn(2+)</name>
        <dbReference type="ChEBI" id="CHEBI:29105"/>
        <label>1</label>
    </ligand>
</feature>
<dbReference type="GO" id="GO:0008270">
    <property type="term" value="F:zinc ion binding"/>
    <property type="evidence" value="ECO:0007669"/>
    <property type="project" value="UniProtKB-KW"/>
</dbReference>
<dbReference type="Gene3D" id="3.30.40.10">
    <property type="entry name" value="Zinc/RING finger domain, C3HC4 (zinc finger)"/>
    <property type="match status" value="2"/>
</dbReference>
<feature type="binding site" evidence="8">
    <location>
        <position position="479"/>
    </location>
    <ligand>
        <name>Zn(2+)</name>
        <dbReference type="ChEBI" id="CHEBI:29105"/>
        <label>2</label>
    </ligand>
</feature>
<gene>
    <name evidence="12" type="primary">LOC111114903</name>
</gene>
<dbReference type="InterPro" id="IPR013083">
    <property type="entry name" value="Znf_RING/FYVE/PHD"/>
</dbReference>
<sequence length="741" mass="84623">MKQDIEEHLQSGDFGNMPNEEVSDGENSGHEISTPVVSEESEMETGSSNMIEPSSSTTISSLYELPLTEENTDVEVESIQTEEDHSSPGYTLTWDNVGKMTKACHQNTQRQNKMMLWALSFCAENRIYTTGFTSEEVVKAVDIPIEKFLPMKDDLQEVRNRMEIIVMHIIQQNVPFFASSKVVTHIRHKYWRESSKKSNVINLGVCQENPSTAAGTIQILENLHQYVPTHEDRVHQILCFGDGLSCERHNDAHMSRSNGETMIDRLQGLQPQVQEFHKRMLLMQDVMNTFFHGSSAAEKGTLFHLKNVFGHRSVKKDVGETFNHAADFLKFVTHGYVLLATLEVCGMATLDDQPEGTSADTDIDLYIREVSRKVVELVWQSPDTQQIIQASDGDQSDYIYCHCKTDLGDEAPMIDCSGINCPGNNRFHLECIGMEEDDVPDEDFYCSEECQKRRIYRYCTCHEDLGEFEPMVACDNKNCRLEWFHYKCVGLENAPAGKWYCSDACKRTYSKKKSSSKETLKEDGTFNYISSLTYMGLMDLVRQNAVRENDGDAMMSHWKLDLLHFHNYHHPKYVLLGHRLLAGVSGWLPKRLAMDSQWNRTVNLAGGPGRNLPGDLVNEFLNKVFKESLKDAGGNLSEETIYRHSQLAGRMGKMIDKAYLPESARDFIKHTAVSMTKDLQLFVKLLHTERFFVKSPGRSFKSYPDFHFSVASKFPQKFKQKIVQLSKRLDKIRRCTTLEQT</sequence>
<dbReference type="InterPro" id="IPR028651">
    <property type="entry name" value="ING_fam"/>
</dbReference>
<dbReference type="SUPFAM" id="SSF57903">
    <property type="entry name" value="FYVE/PHD zinc finger"/>
    <property type="match status" value="2"/>
</dbReference>
<accession>A0A8B8C0Q9</accession>
<dbReference type="InterPro" id="IPR011011">
    <property type="entry name" value="Znf_FYVE_PHD"/>
</dbReference>
<feature type="binding site" evidence="8">
    <location>
        <position position="485"/>
    </location>
    <ligand>
        <name>Zn(2+)</name>
        <dbReference type="ChEBI" id="CHEBI:29105"/>
        <label>1</label>
    </ligand>
</feature>
<comment type="subcellular location">
    <subcellularLocation>
        <location evidence="1">Nucleus</location>
    </subcellularLocation>
</comment>
<feature type="site" description="Histone H3K4me3 binding" evidence="7">
    <location>
        <position position="458"/>
    </location>
</feature>
<dbReference type="AlphaFoldDB" id="A0A8B8C0Q9"/>
<evidence type="ECO:0000256" key="6">
    <source>
        <dbReference type="ARBA" id="ARBA00023242"/>
    </source>
</evidence>
<evidence type="ECO:0000313" key="11">
    <source>
        <dbReference type="Proteomes" id="UP000694844"/>
    </source>
</evidence>
<comment type="similarity">
    <text evidence="2">Belongs to the ING family.</text>
</comment>
<feature type="binding site" evidence="8">
    <location>
        <position position="501"/>
    </location>
    <ligand>
        <name>Zn(2+)</name>
        <dbReference type="ChEBI" id="CHEBI:29105"/>
        <label>2</label>
    </ligand>
</feature>
<keyword evidence="3 8" id="KW-0479">Metal-binding</keyword>
<feature type="binding site" evidence="8">
    <location>
        <position position="488"/>
    </location>
    <ligand>
        <name>Zn(2+)</name>
        <dbReference type="ChEBI" id="CHEBI:29105"/>
        <label>1</label>
    </ligand>
</feature>
<dbReference type="GeneID" id="111114903"/>
<keyword evidence="6" id="KW-0539">Nucleus</keyword>
<dbReference type="PANTHER" id="PTHR10333">
    <property type="entry name" value="INHIBITOR OF GROWTH PROTEIN"/>
    <property type="match status" value="1"/>
</dbReference>
<reference evidence="12" key="1">
    <citation type="submission" date="2025-08" db="UniProtKB">
        <authorList>
            <consortium name="RefSeq"/>
        </authorList>
    </citation>
    <scope>IDENTIFICATION</scope>
    <source>
        <tissue evidence="12">Whole sample</tissue>
    </source>
</reference>
<keyword evidence="5 8" id="KW-0862">Zinc</keyword>
<evidence type="ECO:0000313" key="12">
    <source>
        <dbReference type="RefSeq" id="XP_022309155.1"/>
    </source>
</evidence>
<feature type="site" description="Histone H3K4me3 binding" evidence="7">
    <location>
        <position position="475"/>
    </location>
</feature>
<proteinExistence type="inferred from homology"/>
<dbReference type="RefSeq" id="XP_022309155.1">
    <property type="nucleotide sequence ID" value="XM_022453447.1"/>
</dbReference>